<evidence type="ECO:0008006" key="3">
    <source>
        <dbReference type="Google" id="ProtNLM"/>
    </source>
</evidence>
<dbReference type="RefSeq" id="WP_267534580.1">
    <property type="nucleotide sequence ID" value="NZ_JAPNKA010000001.1"/>
</dbReference>
<gene>
    <name evidence="1" type="ORF">OV287_14340</name>
</gene>
<accession>A0ABT4A1Y8</accession>
<evidence type="ECO:0000313" key="2">
    <source>
        <dbReference type="Proteomes" id="UP001207654"/>
    </source>
</evidence>
<evidence type="ECO:0000313" key="1">
    <source>
        <dbReference type="EMBL" id="MCY1075659.1"/>
    </source>
</evidence>
<comment type="caution">
    <text evidence="1">The sequence shown here is derived from an EMBL/GenBank/DDBJ whole genome shotgun (WGS) entry which is preliminary data.</text>
</comment>
<organism evidence="1 2">
    <name type="scientific">Archangium lansingense</name>
    <dbReference type="NCBI Taxonomy" id="2995310"/>
    <lineage>
        <taxon>Bacteria</taxon>
        <taxon>Pseudomonadati</taxon>
        <taxon>Myxococcota</taxon>
        <taxon>Myxococcia</taxon>
        <taxon>Myxococcales</taxon>
        <taxon>Cystobacterineae</taxon>
        <taxon>Archangiaceae</taxon>
        <taxon>Archangium</taxon>
    </lineage>
</organism>
<dbReference type="EMBL" id="JAPNKA010000001">
    <property type="protein sequence ID" value="MCY1075659.1"/>
    <property type="molecule type" value="Genomic_DNA"/>
</dbReference>
<name>A0ABT4A1Y8_9BACT</name>
<protein>
    <recommendedName>
        <fullName evidence="3">Lipoprotein</fullName>
    </recommendedName>
</protein>
<sequence length="176" mass="19692">MSRGLWVAFTLSTMLLATAPLWRSSREPAPVSMAFPGWPSTFEGRPLRELPLTELEARFGEGFPGRIARFSDGQRELILRWVAAPTRQLHSTHACFLGLGYAISPAPFWRQEDGPPWNQFIVSRGASRMVVREAVMDGRGGHWSDVSAWYWSALLGRSEGPWWAITLAENAPLEAP</sequence>
<dbReference type="Proteomes" id="UP001207654">
    <property type="component" value="Unassembled WGS sequence"/>
</dbReference>
<keyword evidence="2" id="KW-1185">Reference proteome</keyword>
<proteinExistence type="predicted"/>
<reference evidence="1 2" key="1">
    <citation type="submission" date="2022-11" db="EMBL/GenBank/DDBJ databases">
        <title>Minimal conservation of predation-associated metabolite biosynthetic gene clusters underscores biosynthetic potential of Myxococcota including descriptions for ten novel species: Archangium lansinium sp. nov., Myxococcus landrumus sp. nov., Nannocystis bai.</title>
        <authorList>
            <person name="Ahearne A."/>
            <person name="Stevens C."/>
            <person name="Phillips K."/>
        </authorList>
    </citation>
    <scope>NUCLEOTIDE SEQUENCE [LARGE SCALE GENOMIC DNA]</scope>
    <source>
        <strain evidence="1 2">MIWBW</strain>
    </source>
</reference>